<proteinExistence type="predicted"/>
<feature type="transmembrane region" description="Helical" evidence="1">
    <location>
        <begin position="30"/>
        <end position="51"/>
    </location>
</feature>
<keyword evidence="1" id="KW-0472">Membrane</keyword>
<gene>
    <name evidence="2" type="ORF">BK746_16710</name>
</gene>
<dbReference type="EMBL" id="NFDN01000063">
    <property type="protein sequence ID" value="OTY56679.1"/>
    <property type="molecule type" value="Genomic_DNA"/>
</dbReference>
<comment type="caution">
    <text evidence="2">The sequence shown here is derived from an EMBL/GenBank/DDBJ whole genome shotgun (WGS) entry which is preliminary data.</text>
</comment>
<evidence type="ECO:0000313" key="3">
    <source>
        <dbReference type="Proteomes" id="UP000195129"/>
    </source>
</evidence>
<dbReference type="AlphaFoldDB" id="A0A9X6F882"/>
<accession>A0A9X6F882</accession>
<dbReference type="Proteomes" id="UP000195129">
    <property type="component" value="Unassembled WGS sequence"/>
</dbReference>
<sequence>MIFLYPEMKEGKRKALFLVYRTKGVNVMNVWLFAGCMFLIAVFLNMFLLFGHRMMKKRRNKKWKRETEIVD</sequence>
<reference evidence="2 3" key="1">
    <citation type="submission" date="2016-10" db="EMBL/GenBank/DDBJ databases">
        <title>Comparative genomics of Bacillus thuringiensis reveals a path to pathogens against multiple invertebrate hosts.</title>
        <authorList>
            <person name="Zheng J."/>
            <person name="Gao Q."/>
            <person name="Liu H."/>
            <person name="Peng D."/>
            <person name="Ruan L."/>
            <person name="Sun M."/>
        </authorList>
    </citation>
    <scope>NUCLEOTIDE SEQUENCE [LARGE SCALE GENOMIC DNA]</scope>
    <source>
        <strain evidence="2">BGSC 4CA1</strain>
    </source>
</reference>
<evidence type="ECO:0000313" key="2">
    <source>
        <dbReference type="EMBL" id="OTY56679.1"/>
    </source>
</evidence>
<protein>
    <submittedName>
        <fullName evidence="2">Uncharacterized protein</fullName>
    </submittedName>
</protein>
<organism evidence="2 3">
    <name type="scientific">Bacillus thuringiensis serovar yosoo</name>
    <dbReference type="NCBI Taxonomy" id="180848"/>
    <lineage>
        <taxon>Bacteria</taxon>
        <taxon>Bacillati</taxon>
        <taxon>Bacillota</taxon>
        <taxon>Bacilli</taxon>
        <taxon>Bacillales</taxon>
        <taxon>Bacillaceae</taxon>
        <taxon>Bacillus</taxon>
        <taxon>Bacillus cereus group</taxon>
    </lineage>
</organism>
<evidence type="ECO:0000256" key="1">
    <source>
        <dbReference type="SAM" id="Phobius"/>
    </source>
</evidence>
<keyword evidence="1" id="KW-0812">Transmembrane</keyword>
<name>A0A9X6F882_BACTU</name>
<keyword evidence="1" id="KW-1133">Transmembrane helix</keyword>